<accession>A0A6J4QVU2</accession>
<feature type="transmembrane region" description="Helical" evidence="7">
    <location>
        <begin position="82"/>
        <end position="106"/>
    </location>
</feature>
<dbReference type="InterPro" id="IPR000917">
    <property type="entry name" value="Sulfatase_N"/>
</dbReference>
<evidence type="ECO:0000256" key="4">
    <source>
        <dbReference type="ARBA" id="ARBA00022692"/>
    </source>
</evidence>
<dbReference type="CDD" id="cd16015">
    <property type="entry name" value="LTA_synthase"/>
    <property type="match status" value="1"/>
</dbReference>
<feature type="domain" description="Sulfatase N-terminal" evidence="8">
    <location>
        <begin position="252"/>
        <end position="534"/>
    </location>
</feature>
<evidence type="ECO:0000313" key="9">
    <source>
        <dbReference type="EMBL" id="CAA9456555.1"/>
    </source>
</evidence>
<keyword evidence="4 7" id="KW-0812">Transmembrane</keyword>
<evidence type="ECO:0000259" key="8">
    <source>
        <dbReference type="Pfam" id="PF00884"/>
    </source>
</evidence>
<reference evidence="9" key="1">
    <citation type="submission" date="2020-02" db="EMBL/GenBank/DDBJ databases">
        <authorList>
            <person name="Meier V. D."/>
        </authorList>
    </citation>
    <scope>NUCLEOTIDE SEQUENCE</scope>
    <source>
        <strain evidence="9">AVDCRST_MAG14</strain>
    </source>
</reference>
<keyword evidence="9" id="KW-0808">Transferase</keyword>
<evidence type="ECO:0000256" key="2">
    <source>
        <dbReference type="ARBA" id="ARBA00004936"/>
    </source>
</evidence>
<dbReference type="PANTHER" id="PTHR47371:SF3">
    <property type="entry name" value="PHOSPHOGLYCEROL TRANSFERASE I"/>
    <property type="match status" value="1"/>
</dbReference>
<dbReference type="SUPFAM" id="SSF53649">
    <property type="entry name" value="Alkaline phosphatase-like"/>
    <property type="match status" value="1"/>
</dbReference>
<dbReference type="GO" id="GO:0016740">
    <property type="term" value="F:transferase activity"/>
    <property type="evidence" value="ECO:0007669"/>
    <property type="project" value="UniProtKB-KW"/>
</dbReference>
<dbReference type="GO" id="GO:0005886">
    <property type="term" value="C:plasma membrane"/>
    <property type="evidence" value="ECO:0007669"/>
    <property type="project" value="UniProtKB-SubCell"/>
</dbReference>
<evidence type="ECO:0000256" key="6">
    <source>
        <dbReference type="ARBA" id="ARBA00023136"/>
    </source>
</evidence>
<dbReference type="Gene3D" id="3.40.720.10">
    <property type="entry name" value="Alkaline Phosphatase, subunit A"/>
    <property type="match status" value="1"/>
</dbReference>
<feature type="transmembrane region" description="Helical" evidence="7">
    <location>
        <begin position="139"/>
        <end position="161"/>
    </location>
</feature>
<name>A0A6J4QVU2_9ACTN</name>
<dbReference type="PANTHER" id="PTHR47371">
    <property type="entry name" value="LIPOTEICHOIC ACID SYNTHASE"/>
    <property type="match status" value="1"/>
</dbReference>
<sequence length="635" mass="71249">MKTFRFLGSILGRRDWVYLLSLLVPFLVYSLSLKATDVVSMSGNEGVWQTLSLMQSDVFFGLGYAMFWIGLFAVARRGVSRWVVILLFHAVTILVVVAGTVAHQYFRETGTTLDYSMVAEWIPKVEELMPIFLYDISPWAWGLLAAAVFYATLGPLVITLLVEWWAGAAGRFPSGVILRPLWSWLGLWGLALGFVFLSLLTGTTSLARDPVLNLLLTGVEEATADEDPGAPAVAENPALNATLAPTSQTEKRNVVLVHLESTRAQSVTPYNQDLETTPFLDELSKESLFVERAYTTVPRSSKASVSVNCGVEPPLYPGPEFETDGVPAQCLAELLRERGYKTVFFASTNAAMDNFGAVVEGFGYEEFYPVETMDTTGYQVTNTFGYEDDVMLGPSEDWLRERGDEPFMAEYFTGTGHYPYECYGTRHGSKDFPGEGELDAYHNCLRLQDIFLESLFEQYKELGLYEETIFVLFGDHGEGFGEHDRSMHGDTPYEEGIKVPLIVHDPGQFDEGQRVEGLASQMDILPTIVDMLGYEVENGEYPGYSLLGQIPEDRTLNFSCISNRKCLASIQGYEKYIYHYNTQPEEFFDLSEDPLERNNIVNMRNKAELDSLRRALIEWRSEVNAEYSGSTSEPY</sequence>
<dbReference type="EMBL" id="CADCVG010000073">
    <property type="protein sequence ID" value="CAA9456555.1"/>
    <property type="molecule type" value="Genomic_DNA"/>
</dbReference>
<feature type="transmembrane region" description="Helical" evidence="7">
    <location>
        <begin position="16"/>
        <end position="33"/>
    </location>
</feature>
<keyword evidence="3" id="KW-1003">Cell membrane</keyword>
<feature type="transmembrane region" description="Helical" evidence="7">
    <location>
        <begin position="181"/>
        <end position="200"/>
    </location>
</feature>
<evidence type="ECO:0000256" key="1">
    <source>
        <dbReference type="ARBA" id="ARBA00004651"/>
    </source>
</evidence>
<comment type="subcellular location">
    <subcellularLocation>
        <location evidence="1">Cell membrane</location>
        <topology evidence="1">Multi-pass membrane protein</topology>
    </subcellularLocation>
</comment>
<evidence type="ECO:0000256" key="7">
    <source>
        <dbReference type="SAM" id="Phobius"/>
    </source>
</evidence>
<dbReference type="InterPro" id="IPR050448">
    <property type="entry name" value="OpgB/LTA_synthase_biosynth"/>
</dbReference>
<dbReference type="InterPro" id="IPR017850">
    <property type="entry name" value="Alkaline_phosphatase_core_sf"/>
</dbReference>
<dbReference type="AlphaFoldDB" id="A0A6J4QVU2"/>
<gene>
    <name evidence="9" type="ORF">AVDCRST_MAG14-1709</name>
</gene>
<feature type="transmembrane region" description="Helical" evidence="7">
    <location>
        <begin position="53"/>
        <end position="75"/>
    </location>
</feature>
<evidence type="ECO:0000256" key="3">
    <source>
        <dbReference type="ARBA" id="ARBA00022475"/>
    </source>
</evidence>
<protein>
    <submittedName>
        <fullName evidence="9">Phosphoglycerol transferase</fullName>
    </submittedName>
</protein>
<organism evidence="9">
    <name type="scientific">uncultured Rubrobacteraceae bacterium</name>
    <dbReference type="NCBI Taxonomy" id="349277"/>
    <lineage>
        <taxon>Bacteria</taxon>
        <taxon>Bacillati</taxon>
        <taxon>Actinomycetota</taxon>
        <taxon>Rubrobacteria</taxon>
        <taxon>Rubrobacterales</taxon>
        <taxon>Rubrobacteraceae</taxon>
        <taxon>environmental samples</taxon>
    </lineage>
</organism>
<dbReference type="Pfam" id="PF00884">
    <property type="entry name" value="Sulfatase"/>
    <property type="match status" value="1"/>
</dbReference>
<proteinExistence type="predicted"/>
<comment type="pathway">
    <text evidence="2">Cell wall biogenesis; lipoteichoic acid biosynthesis.</text>
</comment>
<keyword evidence="5 7" id="KW-1133">Transmembrane helix</keyword>
<keyword evidence="6 7" id="KW-0472">Membrane</keyword>
<evidence type="ECO:0000256" key="5">
    <source>
        <dbReference type="ARBA" id="ARBA00022989"/>
    </source>
</evidence>